<evidence type="ECO:0000256" key="2">
    <source>
        <dbReference type="ARBA" id="ARBA00047806"/>
    </source>
</evidence>
<dbReference type="RefSeq" id="WP_146441475.1">
    <property type="nucleotide sequence ID" value="NZ_SJPR01000001.1"/>
</dbReference>
<dbReference type="HAMAP" id="MF_01401">
    <property type="entry name" value="MsrA"/>
    <property type="match status" value="1"/>
</dbReference>
<organism evidence="7 8">
    <name type="scientific">Botrimarina colliarenosi</name>
    <dbReference type="NCBI Taxonomy" id="2528001"/>
    <lineage>
        <taxon>Bacteria</taxon>
        <taxon>Pseudomonadati</taxon>
        <taxon>Planctomycetota</taxon>
        <taxon>Planctomycetia</taxon>
        <taxon>Pirellulales</taxon>
        <taxon>Lacipirellulaceae</taxon>
        <taxon>Botrimarina</taxon>
    </lineage>
</organism>
<dbReference type="GO" id="GO:0008113">
    <property type="term" value="F:peptide-methionine (S)-S-oxide reductase activity"/>
    <property type="evidence" value="ECO:0007669"/>
    <property type="project" value="UniProtKB-UniRule"/>
</dbReference>
<evidence type="ECO:0000256" key="4">
    <source>
        <dbReference type="HAMAP-Rule" id="MF_01401"/>
    </source>
</evidence>
<comment type="catalytic activity">
    <reaction evidence="2 4">
        <text>L-methionyl-[protein] + [thioredoxin]-disulfide + H2O = L-methionyl-(S)-S-oxide-[protein] + [thioredoxin]-dithiol</text>
        <dbReference type="Rhea" id="RHEA:14217"/>
        <dbReference type="Rhea" id="RHEA-COMP:10698"/>
        <dbReference type="Rhea" id="RHEA-COMP:10700"/>
        <dbReference type="Rhea" id="RHEA-COMP:12313"/>
        <dbReference type="Rhea" id="RHEA-COMP:12315"/>
        <dbReference type="ChEBI" id="CHEBI:15377"/>
        <dbReference type="ChEBI" id="CHEBI:16044"/>
        <dbReference type="ChEBI" id="CHEBI:29950"/>
        <dbReference type="ChEBI" id="CHEBI:44120"/>
        <dbReference type="ChEBI" id="CHEBI:50058"/>
        <dbReference type="EC" id="1.8.4.11"/>
    </reaction>
</comment>
<gene>
    <name evidence="7" type="primary">mrsA</name>
    <name evidence="4" type="synonym">msrA</name>
    <name evidence="7" type="ORF">Pla108_01290</name>
</gene>
<dbReference type="GO" id="GO:0033744">
    <property type="term" value="F:L-methionine:thioredoxin-disulfide S-oxidoreductase activity"/>
    <property type="evidence" value="ECO:0007669"/>
    <property type="project" value="RHEA"/>
</dbReference>
<reference evidence="7 8" key="1">
    <citation type="submission" date="2019-02" db="EMBL/GenBank/DDBJ databases">
        <title>Deep-cultivation of Planctomycetes and their phenomic and genomic characterization uncovers novel biology.</title>
        <authorList>
            <person name="Wiegand S."/>
            <person name="Jogler M."/>
            <person name="Boedeker C."/>
            <person name="Pinto D."/>
            <person name="Vollmers J."/>
            <person name="Rivas-Marin E."/>
            <person name="Kohn T."/>
            <person name="Peeters S.H."/>
            <person name="Heuer A."/>
            <person name="Rast P."/>
            <person name="Oberbeckmann S."/>
            <person name="Bunk B."/>
            <person name="Jeske O."/>
            <person name="Meyerdierks A."/>
            <person name="Storesund J.E."/>
            <person name="Kallscheuer N."/>
            <person name="Luecker S."/>
            <person name="Lage O.M."/>
            <person name="Pohl T."/>
            <person name="Merkel B.J."/>
            <person name="Hornburger P."/>
            <person name="Mueller R.-W."/>
            <person name="Bruemmer F."/>
            <person name="Labrenz M."/>
            <person name="Spormann A.M."/>
            <person name="Op Den Camp H."/>
            <person name="Overmann J."/>
            <person name="Amann R."/>
            <person name="Jetten M.S.M."/>
            <person name="Mascher T."/>
            <person name="Medema M.H."/>
            <person name="Devos D.P."/>
            <person name="Kaster A.-K."/>
            <person name="Ovreas L."/>
            <person name="Rohde M."/>
            <person name="Galperin M.Y."/>
            <person name="Jogler C."/>
        </authorList>
    </citation>
    <scope>NUCLEOTIDE SEQUENCE [LARGE SCALE GENOMIC DNA]</scope>
    <source>
        <strain evidence="7 8">Pla108</strain>
    </source>
</reference>
<dbReference type="SUPFAM" id="SSF55068">
    <property type="entry name" value="Peptide methionine sulfoxide reductase"/>
    <property type="match status" value="1"/>
</dbReference>
<dbReference type="PANTHER" id="PTHR43774">
    <property type="entry name" value="PEPTIDE METHIONINE SULFOXIDE REDUCTASE"/>
    <property type="match status" value="1"/>
</dbReference>
<proteinExistence type="inferred from homology"/>
<feature type="signal peptide" evidence="5">
    <location>
        <begin position="1"/>
        <end position="28"/>
    </location>
</feature>
<protein>
    <recommendedName>
        <fullName evidence="4">Peptide methionine sulfoxide reductase MsrA</fullName>
        <shortName evidence="4">Protein-methionine-S-oxide reductase</shortName>
        <ecNumber evidence="4">1.8.4.11</ecNumber>
    </recommendedName>
    <alternativeName>
        <fullName evidence="4">Peptide-methionine (S)-S-oxide reductase</fullName>
        <shortName evidence="4">Peptide Met(O) reductase</shortName>
    </alternativeName>
</protein>
<evidence type="ECO:0000256" key="3">
    <source>
        <dbReference type="ARBA" id="ARBA00048782"/>
    </source>
</evidence>
<evidence type="ECO:0000256" key="1">
    <source>
        <dbReference type="ARBA" id="ARBA00023002"/>
    </source>
</evidence>
<feature type="domain" description="Peptide methionine sulphoxide reductase MsrA" evidence="6">
    <location>
        <begin position="52"/>
        <end position="203"/>
    </location>
</feature>
<dbReference type="InterPro" id="IPR036509">
    <property type="entry name" value="Met_Sox_Rdtase_MsrA_sf"/>
</dbReference>
<name>A0A5C6AGU2_9BACT</name>
<dbReference type="EMBL" id="SJPR01000001">
    <property type="protein sequence ID" value="TWT99194.1"/>
    <property type="molecule type" value="Genomic_DNA"/>
</dbReference>
<keyword evidence="5" id="KW-0732">Signal</keyword>
<comment type="caution">
    <text evidence="7">The sequence shown here is derived from an EMBL/GenBank/DDBJ whole genome shotgun (WGS) entry which is preliminary data.</text>
</comment>
<evidence type="ECO:0000313" key="8">
    <source>
        <dbReference type="Proteomes" id="UP000317421"/>
    </source>
</evidence>
<dbReference type="Proteomes" id="UP000317421">
    <property type="component" value="Unassembled WGS sequence"/>
</dbReference>
<comment type="catalytic activity">
    <reaction evidence="3 4">
        <text>[thioredoxin]-disulfide + L-methionine + H2O = L-methionine (S)-S-oxide + [thioredoxin]-dithiol</text>
        <dbReference type="Rhea" id="RHEA:19993"/>
        <dbReference type="Rhea" id="RHEA-COMP:10698"/>
        <dbReference type="Rhea" id="RHEA-COMP:10700"/>
        <dbReference type="ChEBI" id="CHEBI:15377"/>
        <dbReference type="ChEBI" id="CHEBI:29950"/>
        <dbReference type="ChEBI" id="CHEBI:50058"/>
        <dbReference type="ChEBI" id="CHEBI:57844"/>
        <dbReference type="ChEBI" id="CHEBI:58772"/>
        <dbReference type="EC" id="1.8.4.11"/>
    </reaction>
</comment>
<evidence type="ECO:0000259" key="6">
    <source>
        <dbReference type="Pfam" id="PF01625"/>
    </source>
</evidence>
<feature type="active site" evidence="4">
    <location>
        <position position="58"/>
    </location>
</feature>
<dbReference type="OrthoDB" id="4174719at2"/>
<keyword evidence="1 4" id="KW-0560">Oxidoreductase</keyword>
<evidence type="ECO:0000256" key="5">
    <source>
        <dbReference type="SAM" id="SignalP"/>
    </source>
</evidence>
<evidence type="ECO:0000313" key="7">
    <source>
        <dbReference type="EMBL" id="TWT99194.1"/>
    </source>
</evidence>
<dbReference type="Pfam" id="PF01625">
    <property type="entry name" value="PMSR"/>
    <property type="match status" value="1"/>
</dbReference>
<dbReference type="AlphaFoldDB" id="A0A5C6AGU2"/>
<dbReference type="Gene3D" id="3.30.1060.10">
    <property type="entry name" value="Peptide methionine sulphoxide reductase MsrA"/>
    <property type="match status" value="1"/>
</dbReference>
<comment type="similarity">
    <text evidence="4">Belongs to the MsrA Met sulfoxide reductase family.</text>
</comment>
<dbReference type="EC" id="1.8.4.11" evidence="4"/>
<keyword evidence="8" id="KW-1185">Reference proteome</keyword>
<dbReference type="InterPro" id="IPR002569">
    <property type="entry name" value="Met_Sox_Rdtase_MsrA_dom"/>
</dbReference>
<sequence precursor="true">MTARPILLLAAAATLTTLGALPLMSADAQDRDSREAPTEDFPAAPAEGHELATFGGGCFWCTEAVYEATAGVDSAVSGYAGGQTINPTYEAVCTGQTGHAEVIQVAYDPAVVSYKDLLQIFFRTHDPTTLNRQGADVGTQYRSAIFYHDDEQRQVAEEVKAALDKAGAFSGPIVTEIAPLETFYAAEPYHQDYFAKNPTQGYCRAVVAPKLEKYRKAFADKLKP</sequence>
<dbReference type="NCBIfam" id="TIGR00401">
    <property type="entry name" value="msrA"/>
    <property type="match status" value="1"/>
</dbReference>
<feature type="chain" id="PRO_5022891080" description="Peptide methionine sulfoxide reductase MsrA" evidence="5">
    <location>
        <begin position="29"/>
        <end position="224"/>
    </location>
</feature>
<accession>A0A5C6AGU2</accession>
<dbReference type="PANTHER" id="PTHR43774:SF1">
    <property type="entry name" value="PEPTIDE METHIONINE SULFOXIDE REDUCTASE MSRA 2"/>
    <property type="match status" value="1"/>
</dbReference>
<comment type="function">
    <text evidence="4">Has an important function as a repair enzyme for proteins that have been inactivated by oxidation. Catalyzes the reversible oxidation-reduction of methionine sulfoxide in proteins to methionine.</text>
</comment>